<name>A0A127F857_STEDE</name>
<dbReference type="InterPro" id="IPR046358">
    <property type="entry name" value="Flagellin_C"/>
</dbReference>
<dbReference type="Gene3D" id="6.10.10.10">
    <property type="entry name" value="Flagellar export chaperone, C-terminal domain"/>
    <property type="match status" value="1"/>
</dbReference>
<proteinExistence type="inferred from homology"/>
<protein>
    <recommendedName>
        <fullName evidence="4">Flagellin</fullName>
    </recommendedName>
</protein>
<evidence type="ECO:0000256" key="2">
    <source>
        <dbReference type="ARBA" id="ARBA00022525"/>
    </source>
</evidence>
<dbReference type="GO" id="GO:0005198">
    <property type="term" value="F:structural molecule activity"/>
    <property type="evidence" value="ECO:0007669"/>
    <property type="project" value="UniProtKB-UniRule"/>
</dbReference>
<evidence type="ECO:0000313" key="7">
    <source>
        <dbReference type="EMBL" id="AMN46587.1"/>
    </source>
</evidence>
<keyword evidence="3 4" id="KW-0975">Bacterial flagellum</keyword>
<comment type="subcellular location">
    <subcellularLocation>
        <location evidence="4">Secreted</location>
    </subcellularLocation>
    <subcellularLocation>
        <location evidence="4">Bacterial flagellum</location>
    </subcellularLocation>
</comment>
<dbReference type="Gene3D" id="3.30.70.2120">
    <property type="match status" value="1"/>
</dbReference>
<gene>
    <name evidence="7" type="ORF">ACG33_05640</name>
</gene>
<keyword evidence="8" id="KW-1185">Reference proteome</keyword>
<comment type="function">
    <text evidence="4">Flagellin is the subunit protein which polymerizes to form the filaments of bacterial flagella.</text>
</comment>
<dbReference type="PANTHER" id="PTHR42792:SF2">
    <property type="entry name" value="FLAGELLIN"/>
    <property type="match status" value="1"/>
</dbReference>
<dbReference type="InterPro" id="IPR001492">
    <property type="entry name" value="Flagellin"/>
</dbReference>
<evidence type="ECO:0000313" key="8">
    <source>
        <dbReference type="Proteomes" id="UP000070250"/>
    </source>
</evidence>
<evidence type="ECO:0000256" key="4">
    <source>
        <dbReference type="RuleBase" id="RU362073"/>
    </source>
</evidence>
<dbReference type="InterPro" id="IPR042187">
    <property type="entry name" value="Flagellin_C_sub2"/>
</dbReference>
<reference evidence="7 8" key="1">
    <citation type="submission" date="2015-06" db="EMBL/GenBank/DDBJ databases">
        <title>A Comprehensive Approach to Explore the Metabolic and Phylogenetic Diversity of Bacterial Steroid Degradation in the Environment: Testosterone as an Example.</title>
        <authorList>
            <person name="Yang F.-C."/>
            <person name="Chen Y.-L."/>
            <person name="Yu C.-P."/>
            <person name="Tang S.-L."/>
            <person name="Wang P.-H."/>
            <person name="Ismail W."/>
            <person name="Wang C.-H."/>
            <person name="Yang C.-Y."/>
            <person name="Chiang Y.-R."/>
        </authorList>
    </citation>
    <scope>NUCLEOTIDE SEQUENCE [LARGE SCALE GENOMIC DNA]</scope>
    <source>
        <strain evidence="7 8">DSM 18526</strain>
    </source>
</reference>
<dbReference type="SUPFAM" id="SSF64518">
    <property type="entry name" value="Phase 1 flagellin"/>
    <property type="match status" value="2"/>
</dbReference>
<keyword evidence="7" id="KW-0966">Cell projection</keyword>
<dbReference type="Gene3D" id="2.170.280.10">
    <property type="entry name" value="f41 fragment of flagellin, middle domain"/>
    <property type="match status" value="1"/>
</dbReference>
<dbReference type="Pfam" id="PF00669">
    <property type="entry name" value="Flagellin_N"/>
    <property type="match status" value="1"/>
</dbReference>
<dbReference type="AlphaFoldDB" id="A0A127F857"/>
<keyword evidence="7" id="KW-0282">Flagellum</keyword>
<dbReference type="Gene3D" id="6.10.280.190">
    <property type="match status" value="1"/>
</dbReference>
<dbReference type="Proteomes" id="UP000070250">
    <property type="component" value="Chromosome"/>
</dbReference>
<dbReference type="RefSeq" id="WP_083536488.1">
    <property type="nucleotide sequence ID" value="NZ_CP011971.1"/>
</dbReference>
<keyword evidence="2 4" id="KW-0964">Secreted</keyword>
<feature type="domain" description="Flagellin C-terminal" evidence="6">
    <location>
        <begin position="725"/>
        <end position="807"/>
    </location>
</feature>
<evidence type="ECO:0000259" key="6">
    <source>
        <dbReference type="Pfam" id="PF00700"/>
    </source>
</evidence>
<dbReference type="OrthoDB" id="9796789at2"/>
<evidence type="ECO:0000259" key="5">
    <source>
        <dbReference type="Pfam" id="PF00669"/>
    </source>
</evidence>
<dbReference type="STRING" id="465721.ACG33_05640"/>
<accession>A0A127F857</accession>
<dbReference type="Gene3D" id="1.20.1330.10">
    <property type="entry name" value="f41 fragment of flagellin, N-terminal domain"/>
    <property type="match status" value="2"/>
</dbReference>
<dbReference type="KEGG" id="sdf:ACG33_05640"/>
<dbReference type="PATRIC" id="fig|465721.4.peg.1202"/>
<organism evidence="7 8">
    <name type="scientific">Steroidobacter denitrificans</name>
    <dbReference type="NCBI Taxonomy" id="465721"/>
    <lineage>
        <taxon>Bacteria</taxon>
        <taxon>Pseudomonadati</taxon>
        <taxon>Pseudomonadota</taxon>
        <taxon>Gammaproteobacteria</taxon>
        <taxon>Steroidobacterales</taxon>
        <taxon>Steroidobacteraceae</taxon>
        <taxon>Steroidobacter</taxon>
    </lineage>
</organism>
<evidence type="ECO:0000256" key="1">
    <source>
        <dbReference type="ARBA" id="ARBA00005709"/>
    </source>
</evidence>
<dbReference type="GO" id="GO:0009288">
    <property type="term" value="C:bacterial-type flagellum"/>
    <property type="evidence" value="ECO:0007669"/>
    <property type="project" value="UniProtKB-SubCell"/>
</dbReference>
<dbReference type="Gene3D" id="2.30.220.10">
    <property type="entry name" value="f41 fragment of flagellin, C-terminal domain"/>
    <property type="match status" value="1"/>
</dbReference>
<dbReference type="EMBL" id="CP011971">
    <property type="protein sequence ID" value="AMN46587.1"/>
    <property type="molecule type" value="Genomic_DNA"/>
</dbReference>
<dbReference type="GO" id="GO:0005576">
    <property type="term" value="C:extracellular region"/>
    <property type="evidence" value="ECO:0007669"/>
    <property type="project" value="UniProtKB-SubCell"/>
</dbReference>
<comment type="similarity">
    <text evidence="1 4">Belongs to the bacterial flagellin family.</text>
</comment>
<dbReference type="Pfam" id="PF00700">
    <property type="entry name" value="Flagellin_C"/>
    <property type="match status" value="1"/>
</dbReference>
<dbReference type="PRINTS" id="PR00207">
    <property type="entry name" value="FLAGELLIN"/>
</dbReference>
<dbReference type="InterPro" id="IPR001029">
    <property type="entry name" value="Flagellin_N"/>
</dbReference>
<feature type="domain" description="Flagellin N-terminal" evidence="5">
    <location>
        <begin position="5"/>
        <end position="141"/>
    </location>
</feature>
<evidence type="ECO:0000256" key="3">
    <source>
        <dbReference type="ARBA" id="ARBA00023143"/>
    </source>
</evidence>
<sequence length="808" mass="80166">MALVINTNVMSLNAQRNLTTSANQLATSLQRLSSGLRINSAKDDAAGLAVSERMTTQINGLNQAARNANDGISLAQTTESALQEVTNNLQRIRELAVQSANATNSDSDRVALNQEVQQRIAEITRICSQTSFNGRKVLDGSFGNAVFQVGANAGETISVGLSTDMRAAEVGNIATTTSADISGLFTSGVTVTAGSLTVGGQDIAAATYTSAGQLATAINALGIAGLSVTANGNELSFSNSSGSAIAIGGTSNPLGISTVAAAVTGGAATAGSYTTAAISSFDFSGAMQPMQGGTNVQGGIQIANYGAAFAAGTSATFTFGQADYSGDDYAMFRIGVNDGVDPGKVIRVEDDLSAADDDTIAAAIQDAIVNVNKGNLAGYTVAHDGDGNFTITGPTANAVDIWQLDAVAQTAMTLGAVGADGNAGTAQVDAISFQVDGTLVTLNGGTYNDLGEIAADIESQLAGYTVAANGADITITNTNSVDAVVVSAADAAALLAGVVNSAGTAGTPAAPSVNAAFTVDGHAVNLTTNLTDIDGLVGEVQGQLNTAAAGTYTVSNQGNQLVITMVATGVGSTAPTMGGDAAFSVGGTSQAGADAGASTPTVAASIGLTAAFGASAMTLASGAFTLQLTSASSAVDLQGTYSSGQALADEINTRVNGAFASFDTVSNTLSVSSGDDFTLGGTQYGAGAGNFGFAAANVTAATDTGSLATASVSNVGDANAAILRADAALTAVSDLRSTLGAVQNRFQSVINSLQAVSENLTASRSRILDTDFAAETAALTRAQILQQAGTAMVAQANTAPQNVLSLLR</sequence>
<keyword evidence="7" id="KW-0969">Cilium</keyword>
<dbReference type="PANTHER" id="PTHR42792">
    <property type="entry name" value="FLAGELLIN"/>
    <property type="match status" value="1"/>
</dbReference>